<feature type="chain" id="PRO_5046203804" evidence="2">
    <location>
        <begin position="23"/>
        <end position="275"/>
    </location>
</feature>
<evidence type="ECO:0000256" key="2">
    <source>
        <dbReference type="SAM" id="SignalP"/>
    </source>
</evidence>
<name>A0ABW2MYU7_9ACTN</name>
<dbReference type="PROSITE" id="PS51257">
    <property type="entry name" value="PROKAR_LIPOPROTEIN"/>
    <property type="match status" value="1"/>
</dbReference>
<gene>
    <name evidence="4" type="ORF">ACFQO6_07980</name>
</gene>
<evidence type="ECO:0000313" key="5">
    <source>
        <dbReference type="Proteomes" id="UP001596524"/>
    </source>
</evidence>
<feature type="domain" description="Septum formation-related" evidence="3">
    <location>
        <begin position="56"/>
        <end position="269"/>
    </location>
</feature>
<organism evidence="4 5">
    <name type="scientific">Nocardioides astragali</name>
    <dbReference type="NCBI Taxonomy" id="1776736"/>
    <lineage>
        <taxon>Bacteria</taxon>
        <taxon>Bacillati</taxon>
        <taxon>Actinomycetota</taxon>
        <taxon>Actinomycetes</taxon>
        <taxon>Propionibacteriales</taxon>
        <taxon>Nocardioidaceae</taxon>
        <taxon>Nocardioides</taxon>
    </lineage>
</organism>
<comment type="caution">
    <text evidence="4">The sequence shown here is derived from an EMBL/GenBank/DDBJ whole genome shotgun (WGS) entry which is preliminary data.</text>
</comment>
<keyword evidence="2" id="KW-0732">Signal</keyword>
<dbReference type="RefSeq" id="WP_255891936.1">
    <property type="nucleotide sequence ID" value="NZ_JAFMZM010000005.1"/>
</dbReference>
<protein>
    <submittedName>
        <fullName evidence="4">Septum formation family protein</fullName>
    </submittedName>
</protein>
<dbReference type="InterPro" id="IPR026004">
    <property type="entry name" value="Septum_form"/>
</dbReference>
<keyword evidence="5" id="KW-1185">Reference proteome</keyword>
<feature type="compositionally biased region" description="Low complexity" evidence="1">
    <location>
        <begin position="29"/>
        <end position="38"/>
    </location>
</feature>
<feature type="signal peptide" evidence="2">
    <location>
        <begin position="1"/>
        <end position="22"/>
    </location>
</feature>
<dbReference type="Proteomes" id="UP001596524">
    <property type="component" value="Unassembled WGS sequence"/>
</dbReference>
<accession>A0ABW2MYU7</accession>
<sequence length="275" mass="29854">MRTLTVCLSAALVLTGCTTAPGGTRDQAGTRSPSASSTPTPPETVPPDPGPRPEVGECHDLSFGQAAAVVDRSDPVPCRRRHTAETYFVGRLELETASGHTRRVDSRAAQRQARTSCTSRLTRHLGLAPRELRLTMAQAVWFTPSPQRAEAGADWFRCDVVAVAAPRKLLQLPRRTKGWGDAPVLTMCATAAPGTPAFRRVSCGADHAWRAVSTVDITGKRLPRQPAIAARMESTCRDAARSRADDPLDFTWSQESPTKEQWDAGRRYGICWVPA</sequence>
<evidence type="ECO:0000256" key="1">
    <source>
        <dbReference type="SAM" id="MobiDB-lite"/>
    </source>
</evidence>
<feature type="compositionally biased region" description="Pro residues" evidence="1">
    <location>
        <begin position="39"/>
        <end position="52"/>
    </location>
</feature>
<evidence type="ECO:0000259" key="3">
    <source>
        <dbReference type="Pfam" id="PF13845"/>
    </source>
</evidence>
<dbReference type="Pfam" id="PF13845">
    <property type="entry name" value="Septum_form"/>
    <property type="match status" value="1"/>
</dbReference>
<reference evidence="5" key="1">
    <citation type="journal article" date="2019" name="Int. J. Syst. Evol. Microbiol.">
        <title>The Global Catalogue of Microorganisms (GCM) 10K type strain sequencing project: providing services to taxonomists for standard genome sequencing and annotation.</title>
        <authorList>
            <consortium name="The Broad Institute Genomics Platform"/>
            <consortium name="The Broad Institute Genome Sequencing Center for Infectious Disease"/>
            <person name="Wu L."/>
            <person name="Ma J."/>
        </authorList>
    </citation>
    <scope>NUCLEOTIDE SEQUENCE [LARGE SCALE GENOMIC DNA]</scope>
    <source>
        <strain evidence="5">FCH27</strain>
    </source>
</reference>
<proteinExistence type="predicted"/>
<evidence type="ECO:0000313" key="4">
    <source>
        <dbReference type="EMBL" id="MFC7360209.1"/>
    </source>
</evidence>
<dbReference type="EMBL" id="JBHTCH010000006">
    <property type="protein sequence ID" value="MFC7360209.1"/>
    <property type="molecule type" value="Genomic_DNA"/>
</dbReference>
<feature type="region of interest" description="Disordered" evidence="1">
    <location>
        <begin position="18"/>
        <end position="54"/>
    </location>
</feature>